<evidence type="ECO:0000256" key="1">
    <source>
        <dbReference type="SAM" id="MobiDB-lite"/>
    </source>
</evidence>
<dbReference type="EMBL" id="JAHYIQ010000006">
    <property type="protein sequence ID" value="KAK1131325.1"/>
    <property type="molecule type" value="Genomic_DNA"/>
</dbReference>
<name>A0AA40KSM3_9HYME</name>
<reference evidence="2" key="1">
    <citation type="submission" date="2021-10" db="EMBL/GenBank/DDBJ databases">
        <title>Melipona bicolor Genome sequencing and assembly.</title>
        <authorList>
            <person name="Araujo N.S."/>
            <person name="Arias M.C."/>
        </authorList>
    </citation>
    <scope>NUCLEOTIDE SEQUENCE</scope>
    <source>
        <strain evidence="2">USP_2M_L1-L4_2017</strain>
        <tissue evidence="2">Whole body</tissue>
    </source>
</reference>
<feature type="region of interest" description="Disordered" evidence="1">
    <location>
        <begin position="59"/>
        <end position="78"/>
    </location>
</feature>
<feature type="non-terminal residue" evidence="2">
    <location>
        <position position="1"/>
    </location>
</feature>
<accession>A0AA40KSM3</accession>
<proteinExistence type="predicted"/>
<protein>
    <submittedName>
        <fullName evidence="2">Uncharacterized protein</fullName>
    </submittedName>
</protein>
<evidence type="ECO:0000313" key="2">
    <source>
        <dbReference type="EMBL" id="KAK1131325.1"/>
    </source>
</evidence>
<keyword evidence="3" id="KW-1185">Reference proteome</keyword>
<comment type="caution">
    <text evidence="2">The sequence shown here is derived from an EMBL/GenBank/DDBJ whole genome shotgun (WGS) entry which is preliminary data.</text>
</comment>
<dbReference type="AlphaFoldDB" id="A0AA40KSM3"/>
<evidence type="ECO:0000313" key="3">
    <source>
        <dbReference type="Proteomes" id="UP001177670"/>
    </source>
</evidence>
<organism evidence="2 3">
    <name type="scientific">Melipona bicolor</name>
    <dbReference type="NCBI Taxonomy" id="60889"/>
    <lineage>
        <taxon>Eukaryota</taxon>
        <taxon>Metazoa</taxon>
        <taxon>Ecdysozoa</taxon>
        <taxon>Arthropoda</taxon>
        <taxon>Hexapoda</taxon>
        <taxon>Insecta</taxon>
        <taxon>Pterygota</taxon>
        <taxon>Neoptera</taxon>
        <taxon>Endopterygota</taxon>
        <taxon>Hymenoptera</taxon>
        <taxon>Apocrita</taxon>
        <taxon>Aculeata</taxon>
        <taxon>Apoidea</taxon>
        <taxon>Anthophila</taxon>
        <taxon>Apidae</taxon>
        <taxon>Melipona</taxon>
    </lineage>
</organism>
<gene>
    <name evidence="2" type="ORF">K0M31_017612</name>
</gene>
<dbReference type="Proteomes" id="UP001177670">
    <property type="component" value="Unassembled WGS sequence"/>
</dbReference>
<sequence length="98" mass="11240">KQSPVSFRRIFENCEKKRNFLADNQTSRLMMLGELARRIARQRARFQSDIKEIHEKVKIGGEPETVGEPPERAGLRVTGPLQPESWRSVVTQKGGFEC</sequence>